<feature type="transmembrane region" description="Helical" evidence="6">
    <location>
        <begin position="230"/>
        <end position="252"/>
    </location>
</feature>
<gene>
    <name evidence="8" type="ORF">HMPREF0179_01451</name>
</gene>
<dbReference type="AlphaFoldDB" id="E5Y5I8"/>
<evidence type="ECO:0000313" key="9">
    <source>
        <dbReference type="Proteomes" id="UP000006034"/>
    </source>
</evidence>
<dbReference type="PANTHER" id="PTHR32322:SF2">
    <property type="entry name" value="EAMA DOMAIN-CONTAINING PROTEIN"/>
    <property type="match status" value="1"/>
</dbReference>
<dbReference type="PANTHER" id="PTHR32322">
    <property type="entry name" value="INNER MEMBRANE TRANSPORTER"/>
    <property type="match status" value="1"/>
</dbReference>
<sequence>MMRFIQNHVSLSVRAGLALFGAVLLWSSSFIALKIAVSAFDPMVMVFGRMLSSLVALMLLRVTVWRRAEAPMLLDRRVTRREWKYIVLLALCEPCFYFVFEGYAMIYTTASQAGMVVAALPLAVVVAAWLLLGERPHRRVWIGFVLAVVGVVWLSAGSEATESAPNPIFGNFLEVLAMLCGALYVVCAKQLSSRCSPVLITTMQSLIGLLFFLCLLPLPAVKLPDSFPLLPTLAILYLGVGVTMLSFLLYNFAVRSVPASRTGAFLNLVPVLTLFMGMVFLDERLTAGQWAASALVFGGVILSQWKTAQSEEKADSSATASLSEGAE</sequence>
<dbReference type="GeneID" id="78086573"/>
<dbReference type="eggNOG" id="COG0697">
    <property type="taxonomic scope" value="Bacteria"/>
</dbReference>
<protein>
    <recommendedName>
        <fullName evidence="7">EamA domain-containing protein</fullName>
    </recommendedName>
</protein>
<comment type="similarity">
    <text evidence="2">Belongs to the EamA transporter family.</text>
</comment>
<evidence type="ECO:0000256" key="6">
    <source>
        <dbReference type="SAM" id="Phobius"/>
    </source>
</evidence>
<dbReference type="Proteomes" id="UP000006034">
    <property type="component" value="Unassembled WGS sequence"/>
</dbReference>
<dbReference type="GO" id="GO:0016020">
    <property type="term" value="C:membrane"/>
    <property type="evidence" value="ECO:0007669"/>
    <property type="project" value="UniProtKB-SubCell"/>
</dbReference>
<dbReference type="EMBL" id="ADCP02000001">
    <property type="protein sequence ID" value="EFV44713.1"/>
    <property type="molecule type" value="Genomic_DNA"/>
</dbReference>
<dbReference type="InterPro" id="IPR050638">
    <property type="entry name" value="AA-Vitamin_Transporters"/>
</dbReference>
<dbReference type="STRING" id="563192.HMPREF0179_01451"/>
<feature type="transmembrane region" description="Helical" evidence="6">
    <location>
        <begin position="112"/>
        <end position="132"/>
    </location>
</feature>
<feature type="transmembrane region" description="Helical" evidence="6">
    <location>
        <begin position="198"/>
        <end position="218"/>
    </location>
</feature>
<accession>E5Y5I8</accession>
<feature type="domain" description="EamA" evidence="7">
    <location>
        <begin position="169"/>
        <end position="302"/>
    </location>
</feature>
<feature type="transmembrane region" description="Helical" evidence="6">
    <location>
        <begin position="264"/>
        <end position="281"/>
    </location>
</feature>
<evidence type="ECO:0000256" key="1">
    <source>
        <dbReference type="ARBA" id="ARBA00004141"/>
    </source>
</evidence>
<dbReference type="InterPro" id="IPR037185">
    <property type="entry name" value="EmrE-like"/>
</dbReference>
<evidence type="ECO:0000259" key="7">
    <source>
        <dbReference type="Pfam" id="PF00892"/>
    </source>
</evidence>
<proteinExistence type="inferred from homology"/>
<dbReference type="SUPFAM" id="SSF103481">
    <property type="entry name" value="Multidrug resistance efflux transporter EmrE"/>
    <property type="match status" value="2"/>
</dbReference>
<feature type="domain" description="EamA" evidence="7">
    <location>
        <begin position="17"/>
        <end position="155"/>
    </location>
</feature>
<dbReference type="Pfam" id="PF00892">
    <property type="entry name" value="EamA"/>
    <property type="match status" value="2"/>
</dbReference>
<evidence type="ECO:0000256" key="5">
    <source>
        <dbReference type="ARBA" id="ARBA00023136"/>
    </source>
</evidence>
<keyword evidence="3 6" id="KW-0812">Transmembrane</keyword>
<dbReference type="RefSeq" id="WP_005026665.1">
    <property type="nucleotide sequence ID" value="NZ_KE150238.1"/>
</dbReference>
<reference evidence="8 9" key="2">
    <citation type="submission" date="2013-04" db="EMBL/GenBank/DDBJ databases">
        <title>The Genome Sequence of Bilophila wadsworthia 3_1_6.</title>
        <authorList>
            <consortium name="The Broad Institute Genomics Platform"/>
            <person name="Earl A."/>
            <person name="Ward D."/>
            <person name="Feldgarden M."/>
            <person name="Gevers D."/>
            <person name="Sibley C."/>
            <person name="Strauss J."/>
            <person name="Allen-Vercoe E."/>
            <person name="Walker B."/>
            <person name="Young S."/>
            <person name="Zeng Q."/>
            <person name="Gargeya S."/>
            <person name="Fitzgerald M."/>
            <person name="Haas B."/>
            <person name="Abouelleil A."/>
            <person name="Allen A.W."/>
            <person name="Alvarado L."/>
            <person name="Arachchi H.M."/>
            <person name="Berlin A.M."/>
            <person name="Chapman S.B."/>
            <person name="Gainer-Dewar J."/>
            <person name="Goldberg J."/>
            <person name="Griggs A."/>
            <person name="Gujja S."/>
            <person name="Hansen M."/>
            <person name="Howarth C."/>
            <person name="Imamovic A."/>
            <person name="Ireland A."/>
            <person name="Larimer J."/>
            <person name="McCowan C."/>
            <person name="Murphy C."/>
            <person name="Pearson M."/>
            <person name="Poon T.W."/>
            <person name="Priest M."/>
            <person name="Roberts A."/>
            <person name="Saif S."/>
            <person name="Shea T."/>
            <person name="Sisk P."/>
            <person name="Sykes S."/>
            <person name="Wortman J."/>
            <person name="Nusbaum C."/>
            <person name="Birren B."/>
        </authorList>
    </citation>
    <scope>NUCLEOTIDE SEQUENCE [LARGE SCALE GENOMIC DNA]</scope>
    <source>
        <strain evidence="8 9">3_1_6</strain>
    </source>
</reference>
<reference evidence="8 9" key="1">
    <citation type="submission" date="2010-10" db="EMBL/GenBank/DDBJ databases">
        <authorList>
            <consortium name="The Broad Institute Genome Sequencing Platform"/>
            <person name="Ward D."/>
            <person name="Earl A."/>
            <person name="Feldgarden M."/>
            <person name="Young S.K."/>
            <person name="Gargeya S."/>
            <person name="Zeng Q."/>
            <person name="Alvarado L."/>
            <person name="Berlin A."/>
            <person name="Bochicchio J."/>
            <person name="Chapman S.B."/>
            <person name="Chen Z."/>
            <person name="Freedman E."/>
            <person name="Gellesch M."/>
            <person name="Goldberg J."/>
            <person name="Griggs A."/>
            <person name="Gujja S."/>
            <person name="Heilman E."/>
            <person name="Heiman D."/>
            <person name="Howarth C."/>
            <person name="Mehta T."/>
            <person name="Neiman D."/>
            <person name="Pearson M."/>
            <person name="Roberts A."/>
            <person name="Saif S."/>
            <person name="Shea T."/>
            <person name="Shenoy N."/>
            <person name="Sisk P."/>
            <person name="Stolte C."/>
            <person name="Sykes S."/>
            <person name="White J."/>
            <person name="Yandava C."/>
            <person name="Allen-Vercoe E."/>
            <person name="Sibley C."/>
            <person name="Ambrose C.E."/>
            <person name="Strauss J."/>
            <person name="Daigneault M."/>
            <person name="Haas B."/>
            <person name="Nusbaum C."/>
            <person name="Birren B."/>
        </authorList>
    </citation>
    <scope>NUCLEOTIDE SEQUENCE [LARGE SCALE GENOMIC DNA]</scope>
    <source>
        <strain evidence="8 9">3_1_6</strain>
    </source>
</reference>
<feature type="transmembrane region" description="Helical" evidence="6">
    <location>
        <begin position="85"/>
        <end position="106"/>
    </location>
</feature>
<keyword evidence="5 6" id="KW-0472">Membrane</keyword>
<dbReference type="InterPro" id="IPR000620">
    <property type="entry name" value="EamA_dom"/>
</dbReference>
<comment type="caution">
    <text evidence="8">The sequence shown here is derived from an EMBL/GenBank/DDBJ whole genome shotgun (WGS) entry which is preliminary data.</text>
</comment>
<organism evidence="8 9">
    <name type="scientific">Bilophila wadsworthia (strain 3_1_6)</name>
    <dbReference type="NCBI Taxonomy" id="563192"/>
    <lineage>
        <taxon>Bacteria</taxon>
        <taxon>Pseudomonadati</taxon>
        <taxon>Thermodesulfobacteriota</taxon>
        <taxon>Desulfovibrionia</taxon>
        <taxon>Desulfovibrionales</taxon>
        <taxon>Desulfovibrionaceae</taxon>
        <taxon>Bilophila</taxon>
    </lineage>
</organism>
<evidence type="ECO:0000256" key="3">
    <source>
        <dbReference type="ARBA" id="ARBA00022692"/>
    </source>
</evidence>
<feature type="transmembrane region" description="Helical" evidence="6">
    <location>
        <begin position="168"/>
        <end position="186"/>
    </location>
</feature>
<name>E5Y5I8_BILW3</name>
<dbReference type="OrthoDB" id="5416392at2"/>
<evidence type="ECO:0000256" key="2">
    <source>
        <dbReference type="ARBA" id="ARBA00007362"/>
    </source>
</evidence>
<feature type="transmembrane region" description="Helical" evidence="6">
    <location>
        <begin position="44"/>
        <end position="64"/>
    </location>
</feature>
<dbReference type="Gene3D" id="1.10.3730.20">
    <property type="match status" value="1"/>
</dbReference>
<comment type="subcellular location">
    <subcellularLocation>
        <location evidence="1">Membrane</location>
        <topology evidence="1">Multi-pass membrane protein</topology>
    </subcellularLocation>
</comment>
<feature type="transmembrane region" description="Helical" evidence="6">
    <location>
        <begin position="139"/>
        <end position="156"/>
    </location>
</feature>
<dbReference type="HOGENOM" id="CLU_033863_4_1_7"/>
<feature type="transmembrane region" description="Helical" evidence="6">
    <location>
        <begin position="287"/>
        <end position="305"/>
    </location>
</feature>
<evidence type="ECO:0000313" key="8">
    <source>
        <dbReference type="EMBL" id="EFV44713.1"/>
    </source>
</evidence>
<evidence type="ECO:0000256" key="4">
    <source>
        <dbReference type="ARBA" id="ARBA00022989"/>
    </source>
</evidence>
<keyword evidence="9" id="KW-1185">Reference proteome</keyword>
<keyword evidence="4 6" id="KW-1133">Transmembrane helix</keyword>